<dbReference type="Pfam" id="PF14371">
    <property type="entry name" value="DUF4412"/>
    <property type="match status" value="1"/>
</dbReference>
<reference evidence="3 4" key="1">
    <citation type="submission" date="2021-04" db="EMBL/GenBank/DDBJ databases">
        <authorList>
            <person name="Pira H."/>
            <person name="Risdian C."/>
            <person name="Wink J."/>
        </authorList>
    </citation>
    <scope>NUCLEOTIDE SEQUENCE [LARGE SCALE GENOMIC DNA]</scope>
    <source>
        <strain evidence="3 4">WH53</strain>
    </source>
</reference>
<feature type="signal peptide" evidence="1">
    <location>
        <begin position="1"/>
        <end position="24"/>
    </location>
</feature>
<keyword evidence="1" id="KW-0732">Signal</keyword>
<feature type="chain" id="PRO_5045954012" evidence="1">
    <location>
        <begin position="25"/>
        <end position="196"/>
    </location>
</feature>
<feature type="domain" description="DUF4412" evidence="2">
    <location>
        <begin position="47"/>
        <end position="146"/>
    </location>
</feature>
<gene>
    <name evidence="3" type="ORF">KCG35_15685</name>
</gene>
<evidence type="ECO:0000313" key="3">
    <source>
        <dbReference type="EMBL" id="MBU2712509.1"/>
    </source>
</evidence>
<dbReference type="RefSeq" id="WP_215820737.1">
    <property type="nucleotide sequence ID" value="NZ_JAGSOY010000039.1"/>
</dbReference>
<accession>A0ABS5ZEL2</accession>
<dbReference type="InterPro" id="IPR025524">
    <property type="entry name" value="DUF4412"/>
</dbReference>
<sequence>MTRKNFWKYFFSAMIVLLPIASFSTDILKQEYSATQTIKSDSGPFAGEIVSKVYVSGNKERTETKMGTLNMITIVRPDKHVAWLLNPKNKTFQEIDINNATSFAYKRYFDKSTLKHVGNETINGIKTVKYKALSTEEHLLGYLWVSANGIPLKIEKKENAIHGQSRALITLHDLKIERQPSSLFEIPQGFKQGNRI</sequence>
<evidence type="ECO:0000256" key="1">
    <source>
        <dbReference type="SAM" id="SignalP"/>
    </source>
</evidence>
<dbReference type="Proteomes" id="UP000690515">
    <property type="component" value="Unassembled WGS sequence"/>
</dbReference>
<comment type="caution">
    <text evidence="3">The sequence shown here is derived from an EMBL/GenBank/DDBJ whole genome shotgun (WGS) entry which is preliminary data.</text>
</comment>
<evidence type="ECO:0000259" key="2">
    <source>
        <dbReference type="Pfam" id="PF14371"/>
    </source>
</evidence>
<dbReference type="EMBL" id="JAGSOY010000039">
    <property type="protein sequence ID" value="MBU2712509.1"/>
    <property type="molecule type" value="Genomic_DNA"/>
</dbReference>
<protein>
    <submittedName>
        <fullName evidence="3">DUF4412 domain-containing protein</fullName>
    </submittedName>
</protein>
<evidence type="ECO:0000313" key="4">
    <source>
        <dbReference type="Proteomes" id="UP000690515"/>
    </source>
</evidence>
<proteinExistence type="predicted"/>
<keyword evidence="4" id="KW-1185">Reference proteome</keyword>
<name>A0ABS5ZEL2_9GAMM</name>
<organism evidence="3 4">
    <name type="scientific">Zooshikella harenae</name>
    <dbReference type="NCBI Taxonomy" id="2827238"/>
    <lineage>
        <taxon>Bacteria</taxon>
        <taxon>Pseudomonadati</taxon>
        <taxon>Pseudomonadota</taxon>
        <taxon>Gammaproteobacteria</taxon>
        <taxon>Oceanospirillales</taxon>
        <taxon>Zooshikellaceae</taxon>
        <taxon>Zooshikella</taxon>
    </lineage>
</organism>